<feature type="domain" description="Alpha/beta hydrolase fold-3" evidence="3">
    <location>
        <begin position="199"/>
        <end position="410"/>
    </location>
</feature>
<keyword evidence="5" id="KW-1185">Reference proteome</keyword>
<dbReference type="InterPro" id="IPR029058">
    <property type="entry name" value="AB_hydrolase_fold"/>
</dbReference>
<dbReference type="InterPro" id="IPR013094">
    <property type="entry name" value="AB_hydrolase_3"/>
</dbReference>
<dbReference type="SUPFAM" id="SSF53474">
    <property type="entry name" value="alpha/beta-Hydrolases"/>
    <property type="match status" value="1"/>
</dbReference>
<comment type="caution">
    <text evidence="4">The sequence shown here is derived from an EMBL/GenBank/DDBJ whole genome shotgun (WGS) entry which is preliminary data.</text>
</comment>
<evidence type="ECO:0000259" key="3">
    <source>
        <dbReference type="Pfam" id="PF07859"/>
    </source>
</evidence>
<dbReference type="PANTHER" id="PTHR48081">
    <property type="entry name" value="AB HYDROLASE SUPERFAMILY PROTEIN C4A8.06C"/>
    <property type="match status" value="1"/>
</dbReference>
<reference evidence="4" key="1">
    <citation type="submission" date="2021-06" db="EMBL/GenBank/DDBJ databases">
        <authorList>
            <person name="Kallberg Y."/>
            <person name="Tangrot J."/>
            <person name="Rosling A."/>
        </authorList>
    </citation>
    <scope>NUCLEOTIDE SEQUENCE</scope>
    <source>
        <strain evidence="4">UK204</strain>
    </source>
</reference>
<dbReference type="PANTHER" id="PTHR48081:SF19">
    <property type="entry name" value="AB HYDROLASE SUPERFAMILY PROTEIN C4A8.06C"/>
    <property type="match status" value="1"/>
</dbReference>
<dbReference type="Pfam" id="PF07859">
    <property type="entry name" value="Abhydrolase_3"/>
    <property type="match status" value="1"/>
</dbReference>
<dbReference type="AlphaFoldDB" id="A0A9N8VY97"/>
<dbReference type="EMBL" id="CAJVPQ010000271">
    <property type="protein sequence ID" value="CAG8465240.1"/>
    <property type="molecule type" value="Genomic_DNA"/>
</dbReference>
<dbReference type="Proteomes" id="UP000789570">
    <property type="component" value="Unassembled WGS sequence"/>
</dbReference>
<feature type="signal peptide" evidence="2">
    <location>
        <begin position="1"/>
        <end position="21"/>
    </location>
</feature>
<dbReference type="OrthoDB" id="408631at2759"/>
<organism evidence="4 5">
    <name type="scientific">Funneliformis caledonium</name>
    <dbReference type="NCBI Taxonomy" id="1117310"/>
    <lineage>
        <taxon>Eukaryota</taxon>
        <taxon>Fungi</taxon>
        <taxon>Fungi incertae sedis</taxon>
        <taxon>Mucoromycota</taxon>
        <taxon>Glomeromycotina</taxon>
        <taxon>Glomeromycetes</taxon>
        <taxon>Glomerales</taxon>
        <taxon>Glomeraceae</taxon>
        <taxon>Funneliformis</taxon>
    </lineage>
</organism>
<keyword evidence="1" id="KW-0378">Hydrolase</keyword>
<keyword evidence="2" id="KW-0732">Signal</keyword>
<protein>
    <submittedName>
        <fullName evidence="4">13682_t:CDS:1</fullName>
    </submittedName>
</protein>
<feature type="chain" id="PRO_5040177123" evidence="2">
    <location>
        <begin position="22"/>
        <end position="537"/>
    </location>
</feature>
<accession>A0A9N8VY97</accession>
<dbReference type="GO" id="GO:0016787">
    <property type="term" value="F:hydrolase activity"/>
    <property type="evidence" value="ECO:0007669"/>
    <property type="project" value="UniProtKB-KW"/>
</dbReference>
<gene>
    <name evidence="4" type="ORF">FCALED_LOCUS1944</name>
</gene>
<evidence type="ECO:0000313" key="5">
    <source>
        <dbReference type="Proteomes" id="UP000789570"/>
    </source>
</evidence>
<evidence type="ECO:0000256" key="1">
    <source>
        <dbReference type="ARBA" id="ARBA00022801"/>
    </source>
</evidence>
<dbReference type="Gene3D" id="3.40.50.1820">
    <property type="entry name" value="alpha/beta hydrolase"/>
    <property type="match status" value="1"/>
</dbReference>
<proteinExistence type="predicted"/>
<dbReference type="InterPro" id="IPR050300">
    <property type="entry name" value="GDXG_lipolytic_enzyme"/>
</dbReference>
<sequence length="537" mass="59995">MCDTHIIWIKLLLCSITDIFDEEIDRYYYGVQKSDLFIAEGQILIVEYATNSCHKDGIAPCLLTVDPRDIATLTPKFLSTVFKHFKNDIPDSNWDLKLHLAITMVRGILQRGKHKTIEKQQKLLAKAHIPSPPSISIKKAIVPETCRSQAEDIMAGLLSGQEEKVGWRWKEDPMKQNPIKGEWIEAKNRKKITSADRVILYIHGGAYFMGSAAQHRFLIQRVAKAGAARAFSFDYRLAPQSPFPAAVVDTLAAYFYLIQPPADAGFDPISPKNIVVMGDSAGGGLALSIMLVLRDAGLPQPAGAACWSPWVDLFHSLPSIFSNASTDYIPNGFVNKASPANPIKDYTNVKERLERVQYYAYNSALSIPYVSPILADDLGGLGEIFITCGNGERLRDEAILFSHKASKTHPEVFECKKPGVRAFPPTKVSLNIYEAMPHVFQLFLFHPAASNAMKRTGAFIRKIIPEPTNDSSSSSSHSSFSSIYSNSSSRCYYHREKEVSRNCKRTNDMLDEGTLREWANMLGKFPDLKLHPEFMDV</sequence>
<evidence type="ECO:0000256" key="2">
    <source>
        <dbReference type="SAM" id="SignalP"/>
    </source>
</evidence>
<evidence type="ECO:0000313" key="4">
    <source>
        <dbReference type="EMBL" id="CAG8465240.1"/>
    </source>
</evidence>
<name>A0A9N8VY97_9GLOM</name>